<name>A0A818DEM0_9BILA</name>
<evidence type="ECO:0000313" key="2">
    <source>
        <dbReference type="EMBL" id="CAF3443391.1"/>
    </source>
</evidence>
<dbReference type="Proteomes" id="UP000663872">
    <property type="component" value="Unassembled WGS sequence"/>
</dbReference>
<feature type="region of interest" description="Disordered" evidence="1">
    <location>
        <begin position="361"/>
        <end position="409"/>
    </location>
</feature>
<feature type="compositionally biased region" description="Basic residues" evidence="1">
    <location>
        <begin position="394"/>
        <end position="409"/>
    </location>
</feature>
<evidence type="ECO:0000256" key="1">
    <source>
        <dbReference type="SAM" id="MobiDB-lite"/>
    </source>
</evidence>
<dbReference type="EMBL" id="CAJNYT010002024">
    <property type="protein sequence ID" value="CAF3443391.1"/>
    <property type="molecule type" value="Genomic_DNA"/>
</dbReference>
<evidence type="ECO:0000313" key="3">
    <source>
        <dbReference type="EMBL" id="CAF4891318.1"/>
    </source>
</evidence>
<dbReference type="EMBL" id="CAJOBR010009314">
    <property type="protein sequence ID" value="CAF4891318.1"/>
    <property type="molecule type" value="Genomic_DNA"/>
</dbReference>
<reference evidence="2" key="1">
    <citation type="submission" date="2021-02" db="EMBL/GenBank/DDBJ databases">
        <authorList>
            <person name="Nowell W R."/>
        </authorList>
    </citation>
    <scope>NUCLEOTIDE SEQUENCE</scope>
</reference>
<accession>A0A818DEM0</accession>
<proteinExistence type="predicted"/>
<dbReference type="Proteomes" id="UP000663848">
    <property type="component" value="Unassembled WGS sequence"/>
</dbReference>
<organism evidence="2 4">
    <name type="scientific">Rotaria socialis</name>
    <dbReference type="NCBI Taxonomy" id="392032"/>
    <lineage>
        <taxon>Eukaryota</taxon>
        <taxon>Metazoa</taxon>
        <taxon>Spiralia</taxon>
        <taxon>Gnathifera</taxon>
        <taxon>Rotifera</taxon>
        <taxon>Eurotatoria</taxon>
        <taxon>Bdelloidea</taxon>
        <taxon>Philodinida</taxon>
        <taxon>Philodinidae</taxon>
        <taxon>Rotaria</taxon>
    </lineage>
</organism>
<dbReference type="AlphaFoldDB" id="A0A818DEM0"/>
<sequence length="409" mass="46438">MFREILNKAQQPFDREPYQIVFFWHNGIMRLRFDALTWFDYVLPTYNVQAEDRASIGSKYVSQCITEKHKKDGNRRPLSCKDRYPPTTIKENTCLKKKCDCLRVHIPASCEDVINCINGNRVVCGQYFDGCTSICSFSVADKPFMLHSRSESTRDIILFPVNHKNNEAFATEGSTWEAIAKVEKELRDCISKIKGEQITTSPIESVFFNFGSWTTVMSKNKLAKTAHAHVHLVLTADAISILSSSEIRLKGENKDSRYVLNLTGCYRDPTDYEYSDAITLQNSRLFYYHIKETEKCIRDIKTDLHYLKENIVTKNDLQNLFKGIFTDDLLASLNARNSPSSDLSNNPTLTTVSSFLHGSDHLESPPETTADITSSQQTVSTANSNNTAPLKLSRGQKKKANKKKKLQKG</sequence>
<feature type="compositionally biased region" description="Polar residues" evidence="1">
    <location>
        <begin position="366"/>
        <end position="388"/>
    </location>
</feature>
<evidence type="ECO:0000313" key="4">
    <source>
        <dbReference type="Proteomes" id="UP000663872"/>
    </source>
</evidence>
<protein>
    <submittedName>
        <fullName evidence="2">Uncharacterized protein</fullName>
    </submittedName>
</protein>
<gene>
    <name evidence="2" type="ORF">GRG538_LOCUS13666</name>
    <name evidence="3" type="ORF">QYT958_LOCUS30115</name>
</gene>
<comment type="caution">
    <text evidence="2">The sequence shown here is derived from an EMBL/GenBank/DDBJ whole genome shotgun (WGS) entry which is preliminary data.</text>
</comment>